<comment type="catalytic activity">
    <reaction evidence="3">
        <text>[protein]-L-glutamate 5-O-methyl ester + H2O = L-glutamyl-[protein] + methanol + H(+)</text>
        <dbReference type="Rhea" id="RHEA:23236"/>
        <dbReference type="Rhea" id="RHEA-COMP:10208"/>
        <dbReference type="Rhea" id="RHEA-COMP:10311"/>
        <dbReference type="ChEBI" id="CHEBI:15377"/>
        <dbReference type="ChEBI" id="CHEBI:15378"/>
        <dbReference type="ChEBI" id="CHEBI:17790"/>
        <dbReference type="ChEBI" id="CHEBI:29973"/>
        <dbReference type="ChEBI" id="CHEBI:82795"/>
        <dbReference type="EC" id="3.1.1.61"/>
    </reaction>
</comment>
<dbReference type="PANTHER" id="PTHR42872">
    <property type="entry name" value="PROTEIN-GLUTAMATE METHYLESTERASE/PROTEIN-GLUTAMINE GLUTAMINASE"/>
    <property type="match status" value="1"/>
</dbReference>
<evidence type="ECO:0000256" key="3">
    <source>
        <dbReference type="ARBA" id="ARBA00048267"/>
    </source>
</evidence>
<dbReference type="Gene3D" id="3.40.50.180">
    <property type="entry name" value="Methylesterase CheB, C-terminal domain"/>
    <property type="match status" value="1"/>
</dbReference>
<gene>
    <name evidence="5" type="ORF">BAY60_05050</name>
</gene>
<evidence type="ECO:0000256" key="2">
    <source>
        <dbReference type="ARBA" id="ARBA00039140"/>
    </source>
</evidence>
<dbReference type="Proteomes" id="UP000249915">
    <property type="component" value="Unassembled WGS sequence"/>
</dbReference>
<accession>A0A2V4BFA2</accession>
<keyword evidence="6" id="KW-1185">Reference proteome</keyword>
<keyword evidence="1" id="KW-0378">Hydrolase</keyword>
<evidence type="ECO:0000259" key="4">
    <source>
        <dbReference type="PROSITE" id="PS50122"/>
    </source>
</evidence>
<sequence>MPDPPVPHRDLVVMGASAGGVEALRDLVGAFPRDLPMAVLVVLHLPSGGTSALATILDRAGPLPARPAEHDVPLKPGMVTVAPPDHHLLVGGSRTLLAIGPAENGHRPAINALFRSAALDAGTRAVGVILSGTLDDGVGGLAAIADRGGVTVVQDPDEALYRGMPDNALARVDVDHVLPAAGIGALLGEVATRKVSDVAVNQPDPALLLENEIARGFDRLSEQDQSRLGGPSGYLCPDCGGSLAEVAEERFRCRVGHAWTGQALLQAQGTNLQHALATAVRTLEEKAHLARKLARDLPARGTLAERHARRAAEADEAADALRAHLLAVYTEVTVED</sequence>
<dbReference type="GO" id="GO:0000156">
    <property type="term" value="F:phosphorelay response regulator activity"/>
    <property type="evidence" value="ECO:0007669"/>
    <property type="project" value="InterPro"/>
</dbReference>
<dbReference type="Pfam" id="PF01339">
    <property type="entry name" value="CheB_methylest"/>
    <property type="match status" value="1"/>
</dbReference>
<evidence type="ECO:0000313" key="6">
    <source>
        <dbReference type="Proteomes" id="UP000249915"/>
    </source>
</evidence>
<name>A0A2V4BFA2_9PSEU</name>
<dbReference type="GO" id="GO:0005737">
    <property type="term" value="C:cytoplasm"/>
    <property type="evidence" value="ECO:0007669"/>
    <property type="project" value="InterPro"/>
</dbReference>
<evidence type="ECO:0000256" key="1">
    <source>
        <dbReference type="ARBA" id="ARBA00022801"/>
    </source>
</evidence>
<reference evidence="5 6" key="1">
    <citation type="submission" date="2016-07" db="EMBL/GenBank/DDBJ databases">
        <title>Draft genome sequence of Prauserella muralis DSM 45305, isolated from a mould-covered wall in an indoor environment.</title>
        <authorList>
            <person name="Ruckert C."/>
            <person name="Albersmeier A."/>
            <person name="Jiang C.-L."/>
            <person name="Jiang Y."/>
            <person name="Kalinowski J."/>
            <person name="Schneider O."/>
            <person name="Winkler A."/>
            <person name="Zotchev S.B."/>
        </authorList>
    </citation>
    <scope>NUCLEOTIDE SEQUENCE [LARGE SCALE GENOMIC DNA]</scope>
    <source>
        <strain evidence="5 6">DSM 45305</strain>
    </source>
</reference>
<organism evidence="5 6">
    <name type="scientific">Prauserella muralis</name>
    <dbReference type="NCBI Taxonomy" id="588067"/>
    <lineage>
        <taxon>Bacteria</taxon>
        <taxon>Bacillati</taxon>
        <taxon>Actinomycetota</taxon>
        <taxon>Actinomycetes</taxon>
        <taxon>Pseudonocardiales</taxon>
        <taxon>Pseudonocardiaceae</taxon>
        <taxon>Prauserella</taxon>
    </lineage>
</organism>
<dbReference type="EC" id="3.1.1.61" evidence="2"/>
<dbReference type="GO" id="GO:0006935">
    <property type="term" value="P:chemotaxis"/>
    <property type="evidence" value="ECO:0007669"/>
    <property type="project" value="UniProtKB-UniRule"/>
</dbReference>
<feature type="domain" description="CheB-type methylesterase" evidence="4">
    <location>
        <begin position="5"/>
        <end position="194"/>
    </location>
</feature>
<proteinExistence type="predicted"/>
<comment type="caution">
    <text evidence="5">The sequence shown here is derived from an EMBL/GenBank/DDBJ whole genome shotgun (WGS) entry which is preliminary data.</text>
</comment>
<dbReference type="PIRSF" id="PIRSF036461">
    <property type="entry name" value="Chmtx_methlestr"/>
    <property type="match status" value="1"/>
</dbReference>
<dbReference type="EMBL" id="MASW01000001">
    <property type="protein sequence ID" value="PXY32729.1"/>
    <property type="molecule type" value="Genomic_DNA"/>
</dbReference>
<dbReference type="AlphaFoldDB" id="A0A2V4BFA2"/>
<dbReference type="GO" id="GO:0008984">
    <property type="term" value="F:protein-glutamate methylesterase activity"/>
    <property type="evidence" value="ECO:0007669"/>
    <property type="project" value="UniProtKB-EC"/>
</dbReference>
<dbReference type="CDD" id="cd16433">
    <property type="entry name" value="CheB"/>
    <property type="match status" value="1"/>
</dbReference>
<dbReference type="InterPro" id="IPR000673">
    <property type="entry name" value="Sig_transdc_resp-reg_Me-estase"/>
</dbReference>
<dbReference type="InterPro" id="IPR035909">
    <property type="entry name" value="CheB_C"/>
</dbReference>
<dbReference type="SUPFAM" id="SSF52738">
    <property type="entry name" value="Methylesterase CheB, C-terminal domain"/>
    <property type="match status" value="1"/>
</dbReference>
<dbReference type="PROSITE" id="PS50122">
    <property type="entry name" value="CHEB"/>
    <property type="match status" value="1"/>
</dbReference>
<evidence type="ECO:0000313" key="5">
    <source>
        <dbReference type="EMBL" id="PXY32729.1"/>
    </source>
</evidence>
<protein>
    <recommendedName>
        <fullName evidence="2">protein-glutamate methylesterase</fullName>
        <ecNumber evidence="2">3.1.1.61</ecNumber>
    </recommendedName>
</protein>
<dbReference type="InterPro" id="IPR011247">
    <property type="entry name" value="Chemotax_prot-Glu_Me-esterase"/>
</dbReference>
<dbReference type="PANTHER" id="PTHR42872:SF6">
    <property type="entry name" value="PROTEIN-GLUTAMATE METHYLESTERASE_PROTEIN-GLUTAMINE GLUTAMINASE"/>
    <property type="match status" value="1"/>
</dbReference>